<dbReference type="GO" id="GO:0007032">
    <property type="term" value="P:endosome organization"/>
    <property type="evidence" value="ECO:0007669"/>
    <property type="project" value="UniProtKB-UniRule"/>
</dbReference>
<evidence type="ECO:0000256" key="5">
    <source>
        <dbReference type="ARBA" id="ARBA00023136"/>
    </source>
</evidence>
<dbReference type="PANTHER" id="PTHR22902">
    <property type="entry name" value="SESQUIPEDALIAN"/>
    <property type="match status" value="1"/>
</dbReference>
<evidence type="ECO:0000256" key="6">
    <source>
        <dbReference type="RuleBase" id="RU369082"/>
    </source>
</evidence>
<dbReference type="InterPro" id="IPR045188">
    <property type="entry name" value="Boi1/Boi2-like"/>
</dbReference>
<feature type="non-terminal residue" evidence="9">
    <location>
        <position position="833"/>
    </location>
</feature>
<dbReference type="Proteomes" id="UP000618051">
    <property type="component" value="Unassembled WGS sequence"/>
</dbReference>
<keyword evidence="6" id="KW-0967">Endosome</keyword>
<dbReference type="GO" id="GO:0005829">
    <property type="term" value="C:cytosol"/>
    <property type="evidence" value="ECO:0007669"/>
    <property type="project" value="GOC"/>
</dbReference>
<keyword evidence="6" id="KW-0968">Cytoplasmic vesicle</keyword>
<evidence type="ECO:0000259" key="8">
    <source>
        <dbReference type="PROSITE" id="PS50003"/>
    </source>
</evidence>
<dbReference type="GO" id="GO:0042147">
    <property type="term" value="P:retrograde transport, endosome to Golgi"/>
    <property type="evidence" value="ECO:0007669"/>
    <property type="project" value="UniProtKB-UniRule"/>
</dbReference>
<dbReference type="GO" id="GO:0016020">
    <property type="term" value="C:membrane"/>
    <property type="evidence" value="ECO:0007669"/>
    <property type="project" value="UniProtKB-SubCell"/>
</dbReference>
<dbReference type="InterPro" id="IPR001849">
    <property type="entry name" value="PH_domain"/>
</dbReference>
<dbReference type="PROSITE" id="PS50003">
    <property type="entry name" value="PH_DOMAIN"/>
    <property type="match status" value="1"/>
</dbReference>
<organism evidence="9">
    <name type="scientific">Lamprotornis superbus</name>
    <dbReference type="NCBI Taxonomy" id="245042"/>
    <lineage>
        <taxon>Eukaryota</taxon>
        <taxon>Metazoa</taxon>
        <taxon>Chordata</taxon>
        <taxon>Craniata</taxon>
        <taxon>Vertebrata</taxon>
        <taxon>Euteleostomi</taxon>
        <taxon>Archelosauria</taxon>
        <taxon>Archosauria</taxon>
        <taxon>Dinosauria</taxon>
        <taxon>Saurischia</taxon>
        <taxon>Theropoda</taxon>
        <taxon>Coelurosauria</taxon>
        <taxon>Aves</taxon>
        <taxon>Neognathae</taxon>
        <taxon>Neoaves</taxon>
        <taxon>Telluraves</taxon>
        <taxon>Australaves</taxon>
        <taxon>Passeriformes</taxon>
        <taxon>Sturnidae</taxon>
        <taxon>Lamprotornis</taxon>
    </lineage>
</organism>
<evidence type="ECO:0000256" key="1">
    <source>
        <dbReference type="ARBA" id="ARBA00004170"/>
    </source>
</evidence>
<dbReference type="EMBL" id="JADDUC010000013">
    <property type="protein sequence ID" value="KAG0128766.1"/>
    <property type="molecule type" value="Genomic_DNA"/>
</dbReference>
<reference evidence="10 11" key="2">
    <citation type="journal article" date="2021" name="J. Hered.">
        <title>Feather Gene Expression Elucidates the Developmental Basis of Plumage Iridescence in African Starlings.</title>
        <authorList>
            <person name="Rubenstein D.R."/>
            <person name="Corvelo A."/>
            <person name="MacManes M.D."/>
            <person name="Maia R."/>
            <person name="Narzisi G."/>
            <person name="Rousaki A."/>
            <person name="Vandenabeele P."/>
            <person name="Shawkey M.D."/>
            <person name="Solomon J."/>
        </authorList>
    </citation>
    <scope>NUCLEOTIDE SEQUENCE [LARGE SCALE GENOMIC DNA]</scope>
    <source>
        <strain evidence="10">SS15</strain>
    </source>
</reference>
<comment type="function">
    <text evidence="6">Plays a role in endocytic trafficking. Required for receptor recycling from endosomes, both to the trans-Golgi network and the plasma membrane.</text>
</comment>
<sequence length="833" mass="92748">MEGPRWFVLDNGILSYYDSQDDVCKGSKGSIKMAVCEIKVHATDNTRMELIIPGEQHFYMKAVNAAERQRWLVALGSAKACLADTRTKKEKEISETNESLKTKMSELRLYCDLLMQQVHTIQEFVQHDETRSPPSIENMNEASSLLSATCNTFITTLEECVKIANAKFKPEMFQLPHPDPLVSPVSPSPIQMMKRSISHPGPCYSERINHSVKEPGSSLHRFSQRRRRTYSDTESYSDTLSEDSQRSAHCSRSVVNGDLVSSTIPEEMSLTAAFRISREYVFLERDTLRADFMDSYLENISNLAILSNRERDLSLETGLGGRERGRINSDTGRINSILKENLLRGNDLPIGSLATADLEGRLGFPVPLALIAVTRCSYSNPSTNPVERLEPAKNQDAVGGGRPSIGMANSMGLPAVSFSLISSSFHVTFGAGRPLIGISIVISSDSTATISDWFMPSDRNTLSGNCDITSCNNDGLWAARFSAITRNSYAMPSEGLEDLFRKKKVIAGIGLPYTFASKRTLVPAFTEGENSLFEKCYKEEDEQKRGYKPTKVALLPCTEKILAFHKQSRCALLAINFSSIFSLIIKLCFSTLAYKEIKYNPSNSFLTTKAKQKTKASKQADDKARKKESKHLTDYQGVLFSQSLLLKPLGPDWLRSLDMTAKLQGVTFLCCCWLKRLLHSANTSVASYVVLGFALIFTDICSFDIKNANACVVPCNVDLWRAYYLALKSGGLSFTQCYYGRVQSHLESVNKMDRLSSQRMVVLKMGRKGKRKEEMVMSMTGVPETVHRNLALLPTKVVIGSGLYFCGCLSKNVSRHYISSGYSCTHILDLTIL</sequence>
<gene>
    <name evidence="10" type="ORF">IHE44_0014384</name>
    <name evidence="9" type="ORF">IHE44_001720</name>
</gene>
<dbReference type="SUPFAM" id="SSF50729">
    <property type="entry name" value="PH domain-like"/>
    <property type="match status" value="1"/>
</dbReference>
<name>A0A835NZL9_9PASS</name>
<proteinExistence type="inferred from homology"/>
<accession>A0A835NZL9</accession>
<reference evidence="10" key="3">
    <citation type="submission" date="2022-01" db="EMBL/GenBank/DDBJ databases">
        <authorList>
            <person name="Rubenstein D.R."/>
        </authorList>
    </citation>
    <scope>NUCLEOTIDE SEQUENCE</scope>
    <source>
        <strain evidence="10">SS15</strain>
        <tissue evidence="10">Liver</tissue>
    </source>
</reference>
<feature type="region of interest" description="Disordered" evidence="7">
    <location>
        <begin position="215"/>
        <end position="244"/>
    </location>
</feature>
<dbReference type="InterPro" id="IPR011993">
    <property type="entry name" value="PH-like_dom_sf"/>
</dbReference>
<evidence type="ECO:0000256" key="2">
    <source>
        <dbReference type="ARBA" id="ARBA00004198"/>
    </source>
</evidence>
<evidence type="ECO:0000256" key="3">
    <source>
        <dbReference type="ARBA" id="ARBA00022553"/>
    </source>
</evidence>
<evidence type="ECO:0000313" key="11">
    <source>
        <dbReference type="Proteomes" id="UP000618051"/>
    </source>
</evidence>
<dbReference type="GO" id="GO:0055037">
    <property type="term" value="C:recycling endosome"/>
    <property type="evidence" value="ECO:0007669"/>
    <property type="project" value="UniProtKB-SubCell"/>
</dbReference>
<dbReference type="Pfam" id="PF00169">
    <property type="entry name" value="PH"/>
    <property type="match status" value="1"/>
</dbReference>
<dbReference type="GO" id="GO:0005802">
    <property type="term" value="C:trans-Golgi network"/>
    <property type="evidence" value="ECO:0007669"/>
    <property type="project" value="UniProtKB-UniRule"/>
</dbReference>
<dbReference type="EMBL" id="JADDUC020000008">
    <property type="protein sequence ID" value="KAI1237129.1"/>
    <property type="molecule type" value="Genomic_DNA"/>
</dbReference>
<reference evidence="9" key="1">
    <citation type="submission" date="2020-10" db="EMBL/GenBank/DDBJ databases">
        <title>Feather gene expression reveals the developmental basis of iridescence in African starlings.</title>
        <authorList>
            <person name="Rubenstein D.R."/>
        </authorList>
    </citation>
    <scope>NUCLEOTIDE SEQUENCE</scope>
    <source>
        <strain evidence="9">SS15</strain>
        <tissue evidence="9">Liver</tissue>
    </source>
</reference>
<keyword evidence="5" id="KW-0472">Membrane</keyword>
<dbReference type="GO" id="GO:0005769">
    <property type="term" value="C:early endosome"/>
    <property type="evidence" value="ECO:0007669"/>
    <property type="project" value="UniProtKB-SubCell"/>
</dbReference>
<keyword evidence="11" id="KW-1185">Reference proteome</keyword>
<dbReference type="GO" id="GO:0030136">
    <property type="term" value="C:clathrin-coated vesicle"/>
    <property type="evidence" value="ECO:0007669"/>
    <property type="project" value="UniProtKB-SubCell"/>
</dbReference>
<comment type="similarity">
    <text evidence="6">Belongs to the sesquipedalian family.</text>
</comment>
<dbReference type="GO" id="GO:0001881">
    <property type="term" value="P:receptor recycling"/>
    <property type="evidence" value="ECO:0007669"/>
    <property type="project" value="UniProtKB-UniRule"/>
</dbReference>
<dbReference type="Gene3D" id="2.30.29.30">
    <property type="entry name" value="Pleckstrin-homology domain (PH domain)/Phosphotyrosine-binding domain (PTB)"/>
    <property type="match status" value="1"/>
</dbReference>
<dbReference type="PANTHER" id="PTHR22902:SF27">
    <property type="entry name" value="PLECKSTRIN HOMOLOGY DOMAIN-CONTAINING FAMILY A MEMBER 3"/>
    <property type="match status" value="1"/>
</dbReference>
<evidence type="ECO:0000313" key="9">
    <source>
        <dbReference type="EMBL" id="KAG0128766.1"/>
    </source>
</evidence>
<evidence type="ECO:0000313" key="10">
    <source>
        <dbReference type="EMBL" id="KAI1237129.1"/>
    </source>
</evidence>
<dbReference type="OrthoDB" id="1854502at2759"/>
<dbReference type="FunFam" id="2.30.29.30:FF:000085">
    <property type="entry name" value="Pleckstrin homology domain-containing family A member 8"/>
    <property type="match status" value="1"/>
</dbReference>
<feature type="domain" description="PH" evidence="8">
    <location>
        <begin position="1"/>
        <end position="80"/>
    </location>
</feature>
<comment type="caution">
    <text evidence="9">The sequence shown here is derived from an EMBL/GenBank/DDBJ whole genome shotgun (WGS) entry which is preliminary data.</text>
</comment>
<keyword evidence="4 6" id="KW-0333">Golgi apparatus</keyword>
<dbReference type="AlphaFoldDB" id="A0A835NZL9"/>
<protein>
    <recommendedName>
        <fullName evidence="6">Sesquipedalian</fullName>
        <shortName evidence="6">Ses</shortName>
    </recommendedName>
    <alternativeName>
        <fullName evidence="6">PH domain-containing endocytic trafficking adaptor</fullName>
    </alternativeName>
</protein>
<comment type="subcellular location">
    <subcellularLocation>
        <location evidence="6">Early endosome</location>
    </subcellularLocation>
    <subcellularLocation>
        <location evidence="6">Recycling endosome</location>
    </subcellularLocation>
    <subcellularLocation>
        <location evidence="6">Golgi apparatus</location>
        <location evidence="6">trans-Golgi network</location>
    </subcellularLocation>
    <subcellularLocation>
        <location evidence="6">Cytoplasmic vesicle</location>
        <location evidence="6">Clathrin-coated vesicle</location>
    </subcellularLocation>
    <subcellularLocation>
        <location evidence="2">Golgi apparatus</location>
        <location evidence="2">trans-Golgi network membrane</location>
    </subcellularLocation>
    <subcellularLocation>
        <location evidence="1">Membrane</location>
        <topology evidence="1">Peripheral membrane protein</topology>
    </subcellularLocation>
</comment>
<evidence type="ECO:0000256" key="4">
    <source>
        <dbReference type="ARBA" id="ARBA00023034"/>
    </source>
</evidence>
<evidence type="ECO:0000256" key="7">
    <source>
        <dbReference type="SAM" id="MobiDB-lite"/>
    </source>
</evidence>
<keyword evidence="3 6" id="KW-0597">Phosphoprotein</keyword>